<dbReference type="Proteomes" id="UP001523392">
    <property type="component" value="Unassembled WGS sequence"/>
</dbReference>
<evidence type="ECO:0000256" key="1">
    <source>
        <dbReference type="SAM" id="MobiDB-lite"/>
    </source>
</evidence>
<organism evidence="2 3">
    <name type="scientific">Siccirubricoccus soli</name>
    <dbReference type="NCBI Taxonomy" id="2899147"/>
    <lineage>
        <taxon>Bacteria</taxon>
        <taxon>Pseudomonadati</taxon>
        <taxon>Pseudomonadota</taxon>
        <taxon>Alphaproteobacteria</taxon>
        <taxon>Acetobacterales</taxon>
        <taxon>Roseomonadaceae</taxon>
        <taxon>Siccirubricoccus</taxon>
    </lineage>
</organism>
<reference evidence="2 3" key="1">
    <citation type="submission" date="2021-12" db="EMBL/GenBank/DDBJ databases">
        <title>Siccirubricoccus leaddurans sp. nov., a high concentration Zn2+ tolerance bacterium.</title>
        <authorList>
            <person name="Cao Y."/>
        </authorList>
    </citation>
    <scope>NUCLEOTIDE SEQUENCE [LARGE SCALE GENOMIC DNA]</scope>
    <source>
        <strain evidence="2 3">KC 17139</strain>
    </source>
</reference>
<feature type="region of interest" description="Disordered" evidence="1">
    <location>
        <begin position="1"/>
        <end position="95"/>
    </location>
</feature>
<dbReference type="EMBL" id="JAFIRR010000185">
    <property type="protein sequence ID" value="MCO6419301.1"/>
    <property type="molecule type" value="Genomic_DNA"/>
</dbReference>
<feature type="compositionally biased region" description="Low complexity" evidence="1">
    <location>
        <begin position="39"/>
        <end position="55"/>
    </location>
</feature>
<keyword evidence="3" id="KW-1185">Reference proteome</keyword>
<comment type="caution">
    <text evidence="2">The sequence shown here is derived from an EMBL/GenBank/DDBJ whole genome shotgun (WGS) entry which is preliminary data.</text>
</comment>
<sequence>MAKAASGGRGGKAKAGAGGKAKWTPASISPPPRQKKASPKQVAAATPKAASSQAAKPPPPKWLASKVAEKVGKAPEAAKPVQSAPRAEGKDRGAGDMPVQTIEIVAEAGAFRVGQIVVFKGYADPGDAASGVLRAGQRVKLLKSVEDGGWAAMPVDDKGEALEGFATAESVFAEEIESEGAAAAARPQTLSVPGFGAGKGGQARSSDAPEEGRPAGTALAPVAPSTLARTATPGEMPTGSTILTERVKEILAHEDALEAAKRLASQIENSYFSLGGILAHIYENNLYHLAGYEGKRGWQSYVENELQGVDYRRAMYWIDIYRTLTAIGVDESRLAATGVGWSKIKEIVRIGRLKDEKGRPVGDKILKENFTHLLEVAKEKTRDELADYVRTAFVEAQKPGPIPEQDRASRIRKTIQFRLLPPQAEAVNRAVEAAKATAKTEDSEVALEQICVEWALGHEAIELPLEDAVRVLERRYGVKLRVES</sequence>
<proteinExistence type="predicted"/>
<evidence type="ECO:0000313" key="3">
    <source>
        <dbReference type="Proteomes" id="UP001523392"/>
    </source>
</evidence>
<gene>
    <name evidence="2" type="ORF">JYK14_24525</name>
</gene>
<feature type="region of interest" description="Disordered" evidence="1">
    <location>
        <begin position="180"/>
        <end position="239"/>
    </location>
</feature>
<dbReference type="RefSeq" id="WP_252955918.1">
    <property type="nucleotide sequence ID" value="NZ_JAFIRR010000185.1"/>
</dbReference>
<evidence type="ECO:0000313" key="2">
    <source>
        <dbReference type="EMBL" id="MCO6419301.1"/>
    </source>
</evidence>
<accession>A0ABT1DBI9</accession>
<protein>
    <submittedName>
        <fullName evidence="2">Uncharacterized protein</fullName>
    </submittedName>
</protein>
<name>A0ABT1DBI9_9PROT</name>